<keyword evidence="3" id="KW-0804">Transcription</keyword>
<dbReference type="Gene3D" id="1.10.10.60">
    <property type="entry name" value="Homeodomain-like"/>
    <property type="match status" value="2"/>
</dbReference>
<keyword evidence="2" id="KW-0238">DNA-binding</keyword>
<dbReference type="GO" id="GO:0043565">
    <property type="term" value="F:sequence-specific DNA binding"/>
    <property type="evidence" value="ECO:0007669"/>
    <property type="project" value="InterPro"/>
</dbReference>
<sequence length="269" mass="31247">MNRLSSVAASLEALIQLLDHEWQKIRIHSCGVWRNQGWNGPGLRFEINYYAAGRSMLSLDGLQLDLSPGRLLFQPDTVRNSSCDEGNFTVYYLNFDTDCSELNRKIRACYEALPFSEALYAAELDKAFGMLMMELQAEAARPIVIKHYFFRILIQAFQSFAAERKWRAATQNQFNELHHSFLDKIHLDKIADEHKVNANSLNRMFKQMTGRTIGQYVIRLRVDHAKRLLSHTRQSVTEIALHAGFYDTAHFCHAFKRLEKQTPEQFRRT</sequence>
<dbReference type="PANTHER" id="PTHR43280:SF2">
    <property type="entry name" value="HTH-TYPE TRANSCRIPTIONAL REGULATOR EXSA"/>
    <property type="match status" value="1"/>
</dbReference>
<protein>
    <submittedName>
        <fullName evidence="5">Helix-turn-helix transcriptional regulator</fullName>
    </submittedName>
</protein>
<proteinExistence type="predicted"/>
<dbReference type="InterPro" id="IPR018060">
    <property type="entry name" value="HTH_AraC"/>
</dbReference>
<evidence type="ECO:0000259" key="4">
    <source>
        <dbReference type="PROSITE" id="PS01124"/>
    </source>
</evidence>
<feature type="domain" description="HTH araC/xylS-type" evidence="4">
    <location>
        <begin position="171"/>
        <end position="269"/>
    </location>
</feature>
<evidence type="ECO:0000256" key="1">
    <source>
        <dbReference type="ARBA" id="ARBA00023015"/>
    </source>
</evidence>
<dbReference type="PROSITE" id="PS01124">
    <property type="entry name" value="HTH_ARAC_FAMILY_2"/>
    <property type="match status" value="1"/>
</dbReference>
<keyword evidence="1" id="KW-0805">Transcription regulation</keyword>
<dbReference type="Proteomes" id="UP000632125">
    <property type="component" value="Unassembled WGS sequence"/>
</dbReference>
<evidence type="ECO:0000313" key="5">
    <source>
        <dbReference type="EMBL" id="MBD2866995.1"/>
    </source>
</evidence>
<dbReference type="AlphaFoldDB" id="A0A927CJT6"/>
<keyword evidence="6" id="KW-1185">Reference proteome</keyword>
<dbReference type="Pfam" id="PF12833">
    <property type="entry name" value="HTH_18"/>
    <property type="match status" value="1"/>
</dbReference>
<organism evidence="5 6">
    <name type="scientific">Paenibacillus arenilitoris</name>
    <dbReference type="NCBI Taxonomy" id="2772299"/>
    <lineage>
        <taxon>Bacteria</taxon>
        <taxon>Bacillati</taxon>
        <taxon>Bacillota</taxon>
        <taxon>Bacilli</taxon>
        <taxon>Bacillales</taxon>
        <taxon>Paenibacillaceae</taxon>
        <taxon>Paenibacillus</taxon>
    </lineage>
</organism>
<dbReference type="EMBL" id="JACXIY010000001">
    <property type="protein sequence ID" value="MBD2866995.1"/>
    <property type="molecule type" value="Genomic_DNA"/>
</dbReference>
<reference evidence="5" key="1">
    <citation type="submission" date="2020-09" db="EMBL/GenBank/DDBJ databases">
        <title>A novel bacterium of genus Paenibacillus, isolated from South China Sea.</title>
        <authorList>
            <person name="Huang H."/>
            <person name="Mo K."/>
            <person name="Hu Y."/>
        </authorList>
    </citation>
    <scope>NUCLEOTIDE SEQUENCE</scope>
    <source>
        <strain evidence="5">IB182493</strain>
    </source>
</reference>
<evidence type="ECO:0000256" key="3">
    <source>
        <dbReference type="ARBA" id="ARBA00023163"/>
    </source>
</evidence>
<dbReference type="InterPro" id="IPR018062">
    <property type="entry name" value="HTH_AraC-typ_CS"/>
</dbReference>
<dbReference type="InterPro" id="IPR009057">
    <property type="entry name" value="Homeodomain-like_sf"/>
</dbReference>
<accession>A0A927CJT6</accession>
<dbReference type="PROSITE" id="PS00041">
    <property type="entry name" value="HTH_ARAC_FAMILY_1"/>
    <property type="match status" value="1"/>
</dbReference>
<gene>
    <name evidence="5" type="ORF">IDH41_00285</name>
</gene>
<dbReference type="SUPFAM" id="SSF46689">
    <property type="entry name" value="Homeodomain-like"/>
    <property type="match status" value="1"/>
</dbReference>
<comment type="caution">
    <text evidence="5">The sequence shown here is derived from an EMBL/GenBank/DDBJ whole genome shotgun (WGS) entry which is preliminary data.</text>
</comment>
<dbReference type="PANTHER" id="PTHR43280">
    <property type="entry name" value="ARAC-FAMILY TRANSCRIPTIONAL REGULATOR"/>
    <property type="match status" value="1"/>
</dbReference>
<evidence type="ECO:0000256" key="2">
    <source>
        <dbReference type="ARBA" id="ARBA00023125"/>
    </source>
</evidence>
<dbReference type="GO" id="GO:0003700">
    <property type="term" value="F:DNA-binding transcription factor activity"/>
    <property type="evidence" value="ECO:0007669"/>
    <property type="project" value="InterPro"/>
</dbReference>
<dbReference type="SMART" id="SM00342">
    <property type="entry name" value="HTH_ARAC"/>
    <property type="match status" value="1"/>
</dbReference>
<evidence type="ECO:0000313" key="6">
    <source>
        <dbReference type="Proteomes" id="UP000632125"/>
    </source>
</evidence>
<name>A0A927CJT6_9BACL</name>
<dbReference type="RefSeq" id="WP_190857207.1">
    <property type="nucleotide sequence ID" value="NZ_JACXIY010000001.1"/>
</dbReference>